<comment type="caution">
    <text evidence="1">The sequence shown here is derived from an EMBL/GenBank/DDBJ whole genome shotgun (WGS) entry which is preliminary data.</text>
</comment>
<evidence type="ECO:0000313" key="2">
    <source>
        <dbReference type="Proteomes" id="UP001148629"/>
    </source>
</evidence>
<name>A0ACC1SK40_9HYPO</name>
<dbReference type="EMBL" id="JANRMS010000350">
    <property type="protein sequence ID" value="KAJ3541477.1"/>
    <property type="molecule type" value="Genomic_DNA"/>
</dbReference>
<evidence type="ECO:0000313" key="1">
    <source>
        <dbReference type="EMBL" id="KAJ3541477.1"/>
    </source>
</evidence>
<accession>A0ACC1SK40</accession>
<gene>
    <name evidence="1" type="ORF">NM208_g4596</name>
</gene>
<organism evidence="1 2">
    <name type="scientific">Fusarium decemcellulare</name>
    <dbReference type="NCBI Taxonomy" id="57161"/>
    <lineage>
        <taxon>Eukaryota</taxon>
        <taxon>Fungi</taxon>
        <taxon>Dikarya</taxon>
        <taxon>Ascomycota</taxon>
        <taxon>Pezizomycotina</taxon>
        <taxon>Sordariomycetes</taxon>
        <taxon>Hypocreomycetidae</taxon>
        <taxon>Hypocreales</taxon>
        <taxon>Nectriaceae</taxon>
        <taxon>Fusarium</taxon>
        <taxon>Fusarium decemcellulare species complex</taxon>
    </lineage>
</organism>
<proteinExistence type="predicted"/>
<sequence>MADNTASPIAIVGMSCRVAGANSPSKLWEVLCESKDVQSEIRRFSADGFYREDGGKRKGLANVRRGYFMDGGVDRFDNAFFSIPPTEAKAMDPQQRLLLELTYEALENAGIPLNKFVGTNTGVYTGMTWNDYGISLFRDVDMTPKYMSTGACNAIAC</sequence>
<keyword evidence="2" id="KW-1185">Reference proteome</keyword>
<dbReference type="Proteomes" id="UP001148629">
    <property type="component" value="Unassembled WGS sequence"/>
</dbReference>
<protein>
    <submittedName>
        <fullName evidence="1">Uncharacterized protein</fullName>
    </submittedName>
</protein>
<reference evidence="1" key="1">
    <citation type="submission" date="2022-08" db="EMBL/GenBank/DDBJ databases">
        <title>Genome Sequence of Fusarium decemcellulare.</title>
        <authorList>
            <person name="Buettner E."/>
        </authorList>
    </citation>
    <scope>NUCLEOTIDE SEQUENCE</scope>
    <source>
        <strain evidence="1">Babe19</strain>
    </source>
</reference>